<keyword evidence="1" id="KW-0812">Transmembrane</keyword>
<organism evidence="2 3">
    <name type="scientific">Haploplasma axanthum</name>
    <name type="common">Acholeplasma axanthum</name>
    <dbReference type="NCBI Taxonomy" id="29552"/>
    <lineage>
        <taxon>Bacteria</taxon>
        <taxon>Bacillati</taxon>
        <taxon>Mycoplasmatota</taxon>
        <taxon>Mollicutes</taxon>
        <taxon>Acholeplasmatales</taxon>
        <taxon>Acholeplasmataceae</taxon>
        <taxon>Haploplasma</taxon>
    </lineage>
</organism>
<protein>
    <submittedName>
        <fullName evidence="2">Uncharacterized protein</fullName>
    </submittedName>
</protein>
<accession>A0A449BFN0</accession>
<dbReference type="OrthoDB" id="2003298at2"/>
<dbReference type="STRING" id="1278311.GCA_000428705_00614"/>
<dbReference type="RefSeq" id="WP_026390257.1">
    <property type="nucleotide sequence ID" value="NZ_LR215048.1"/>
</dbReference>
<evidence type="ECO:0000313" key="2">
    <source>
        <dbReference type="EMBL" id="VEU81241.1"/>
    </source>
</evidence>
<dbReference type="Proteomes" id="UP000289841">
    <property type="component" value="Chromosome"/>
</dbReference>
<feature type="transmembrane region" description="Helical" evidence="1">
    <location>
        <begin position="53"/>
        <end position="70"/>
    </location>
</feature>
<evidence type="ECO:0000313" key="3">
    <source>
        <dbReference type="Proteomes" id="UP000289841"/>
    </source>
</evidence>
<keyword evidence="1" id="KW-0472">Membrane</keyword>
<gene>
    <name evidence="2" type="ORF">NCTC10138_01639</name>
</gene>
<evidence type="ECO:0000256" key="1">
    <source>
        <dbReference type="SAM" id="Phobius"/>
    </source>
</evidence>
<keyword evidence="3" id="KW-1185">Reference proteome</keyword>
<dbReference type="EMBL" id="LR215048">
    <property type="protein sequence ID" value="VEU81241.1"/>
    <property type="molecule type" value="Genomic_DNA"/>
</dbReference>
<feature type="transmembrane region" description="Helical" evidence="1">
    <location>
        <begin position="115"/>
        <end position="139"/>
    </location>
</feature>
<dbReference type="AlphaFoldDB" id="A0A449BFN0"/>
<sequence length="140" mass="16453">MEKFGSSMLWFWTAYIVVTCIGMLHTTFNIFVLKMKPMDENSMGEGYEKTKPYHAIYNIIIFPIFAWIYFSGLDEVTISNVIFTSLIWGGVAVVFDYFGWIVIKHPWSLTAKEFYINYQPWISIVYIVIFSSPFIAYFLM</sequence>
<dbReference type="KEGG" id="aaxa:NCTC10138_01639"/>
<name>A0A449BFN0_HAPAX</name>
<feature type="transmembrane region" description="Helical" evidence="1">
    <location>
        <begin position="12"/>
        <end position="32"/>
    </location>
</feature>
<proteinExistence type="predicted"/>
<feature type="transmembrane region" description="Helical" evidence="1">
    <location>
        <begin position="82"/>
        <end position="103"/>
    </location>
</feature>
<keyword evidence="1" id="KW-1133">Transmembrane helix</keyword>
<reference evidence="2 3" key="1">
    <citation type="submission" date="2019-01" db="EMBL/GenBank/DDBJ databases">
        <authorList>
            <consortium name="Pathogen Informatics"/>
        </authorList>
    </citation>
    <scope>NUCLEOTIDE SEQUENCE [LARGE SCALE GENOMIC DNA]</scope>
    <source>
        <strain evidence="2 3">NCTC10138</strain>
    </source>
</reference>